<reference evidence="1 2" key="1">
    <citation type="submission" date="2019-09" db="EMBL/GenBank/DDBJ databases">
        <title>FDA dAtabase for Regulatory Grade micrObial Sequences (FDA-ARGOS): Supporting development and validation of Infectious Disease Dx tests.</title>
        <authorList>
            <person name="Sciortino C."/>
            <person name="Tallon L."/>
            <person name="Sadzewicz L."/>
            <person name="Vavikolanu K."/>
            <person name="Mehta A."/>
            <person name="Aluvathingal J."/>
            <person name="Nadendla S."/>
            <person name="Nandy P."/>
            <person name="Geyer C."/>
            <person name="Yan Y."/>
            <person name="Sichtig H."/>
        </authorList>
    </citation>
    <scope>NUCLEOTIDE SEQUENCE [LARGE SCALE GENOMIC DNA]</scope>
    <source>
        <strain evidence="1 2">FDAARGOS_643</strain>
    </source>
</reference>
<evidence type="ECO:0000313" key="2">
    <source>
        <dbReference type="Proteomes" id="UP000324507"/>
    </source>
</evidence>
<proteinExistence type="predicted"/>
<protein>
    <submittedName>
        <fullName evidence="1">Uncharacterized protein</fullName>
    </submittedName>
</protein>
<accession>A0A5P2QRG0</accession>
<dbReference type="RefSeq" id="WP_150349827.1">
    <property type="nucleotide sequence ID" value="NZ_CP038095.1"/>
</dbReference>
<sequence>MADLDFNDYCARCGFVLPKDGRSIYRTHCSRGCYMADYRDVEKQGRLDDKASRAPCAYCGGPVSPARWGHAIYCSAECKQLAWKVPKTCPHCGKAFRGNPDQVHCSWFCYCQVAKRKHQPRPCQWCGTTITQPHGKTRFCSLSCAGKAGMDARLRDAVLTAKTLDLMLEKLRPKRSYRMRLTPARLDRLLAKVSRAG</sequence>
<organism evidence="1 2">
    <name type="scientific">Paracoccus yeei</name>
    <dbReference type="NCBI Taxonomy" id="147645"/>
    <lineage>
        <taxon>Bacteria</taxon>
        <taxon>Pseudomonadati</taxon>
        <taxon>Pseudomonadota</taxon>
        <taxon>Alphaproteobacteria</taxon>
        <taxon>Rhodobacterales</taxon>
        <taxon>Paracoccaceae</taxon>
        <taxon>Paracoccus</taxon>
    </lineage>
</organism>
<evidence type="ECO:0000313" key="1">
    <source>
        <dbReference type="EMBL" id="QEU07322.1"/>
    </source>
</evidence>
<dbReference type="EMBL" id="CP044081">
    <property type="protein sequence ID" value="QEU07322.1"/>
    <property type="molecule type" value="Genomic_DNA"/>
</dbReference>
<name>A0A5P2QRG0_9RHOB</name>
<gene>
    <name evidence="1" type="ORF">FOB51_04390</name>
</gene>
<dbReference type="AlphaFoldDB" id="A0A5P2QRG0"/>
<dbReference type="Proteomes" id="UP000324507">
    <property type="component" value="Chromosome"/>
</dbReference>